<evidence type="ECO:0000313" key="2">
    <source>
        <dbReference type="EMBL" id="KAK1321222.1"/>
    </source>
</evidence>
<feature type="compositionally biased region" description="Low complexity" evidence="1">
    <location>
        <begin position="17"/>
        <end position="34"/>
    </location>
</feature>
<dbReference type="AlphaFoldDB" id="A0AAV9F6A2"/>
<gene>
    <name evidence="2" type="ORF">QJS10_CPA03g00465</name>
</gene>
<dbReference type="PANTHER" id="PTHR36332:SF1">
    <property type="entry name" value="STRESS RESPONSE PROTEIN"/>
    <property type="match status" value="1"/>
</dbReference>
<feature type="region of interest" description="Disordered" evidence="1">
    <location>
        <begin position="1"/>
        <end position="87"/>
    </location>
</feature>
<protein>
    <submittedName>
        <fullName evidence="2">Uncharacterized protein</fullName>
    </submittedName>
</protein>
<feature type="compositionally biased region" description="Polar residues" evidence="1">
    <location>
        <begin position="247"/>
        <end position="259"/>
    </location>
</feature>
<keyword evidence="3" id="KW-1185">Reference proteome</keyword>
<feature type="compositionally biased region" description="Acidic residues" evidence="1">
    <location>
        <begin position="60"/>
        <end position="70"/>
    </location>
</feature>
<accession>A0AAV9F6A2</accession>
<reference evidence="2" key="2">
    <citation type="submission" date="2023-06" db="EMBL/GenBank/DDBJ databases">
        <authorList>
            <person name="Ma L."/>
            <person name="Liu K.-W."/>
            <person name="Li Z."/>
            <person name="Hsiao Y.-Y."/>
            <person name="Qi Y."/>
            <person name="Fu T."/>
            <person name="Tang G."/>
            <person name="Zhang D."/>
            <person name="Sun W.-H."/>
            <person name="Liu D.-K."/>
            <person name="Li Y."/>
            <person name="Chen G.-Z."/>
            <person name="Liu X.-D."/>
            <person name="Liao X.-Y."/>
            <person name="Jiang Y.-T."/>
            <person name="Yu X."/>
            <person name="Hao Y."/>
            <person name="Huang J."/>
            <person name="Zhao X.-W."/>
            <person name="Ke S."/>
            <person name="Chen Y.-Y."/>
            <person name="Wu W.-L."/>
            <person name="Hsu J.-L."/>
            <person name="Lin Y.-F."/>
            <person name="Huang M.-D."/>
            <person name="Li C.-Y."/>
            <person name="Huang L."/>
            <person name="Wang Z.-W."/>
            <person name="Zhao X."/>
            <person name="Zhong W.-Y."/>
            <person name="Peng D.-H."/>
            <person name="Ahmad S."/>
            <person name="Lan S."/>
            <person name="Zhang J.-S."/>
            <person name="Tsai W.-C."/>
            <person name="Van De Peer Y."/>
            <person name="Liu Z.-J."/>
        </authorList>
    </citation>
    <scope>NUCLEOTIDE SEQUENCE</scope>
    <source>
        <strain evidence="2">CP</strain>
        <tissue evidence="2">Leaves</tissue>
    </source>
</reference>
<feature type="region of interest" description="Disordered" evidence="1">
    <location>
        <begin position="202"/>
        <end position="259"/>
    </location>
</feature>
<feature type="compositionally biased region" description="Basic residues" evidence="1">
    <location>
        <begin position="211"/>
        <end position="228"/>
    </location>
</feature>
<reference evidence="2" key="1">
    <citation type="journal article" date="2023" name="Nat. Commun.">
        <title>Diploid and tetraploid genomes of Acorus and the evolution of monocots.</title>
        <authorList>
            <person name="Ma L."/>
            <person name="Liu K.W."/>
            <person name="Li Z."/>
            <person name="Hsiao Y.Y."/>
            <person name="Qi Y."/>
            <person name="Fu T."/>
            <person name="Tang G.D."/>
            <person name="Zhang D."/>
            <person name="Sun W.H."/>
            <person name="Liu D.K."/>
            <person name="Li Y."/>
            <person name="Chen G.Z."/>
            <person name="Liu X.D."/>
            <person name="Liao X.Y."/>
            <person name="Jiang Y.T."/>
            <person name="Yu X."/>
            <person name="Hao Y."/>
            <person name="Huang J."/>
            <person name="Zhao X.W."/>
            <person name="Ke S."/>
            <person name="Chen Y.Y."/>
            <person name="Wu W.L."/>
            <person name="Hsu J.L."/>
            <person name="Lin Y.F."/>
            <person name="Huang M.D."/>
            <person name="Li C.Y."/>
            <person name="Huang L."/>
            <person name="Wang Z.W."/>
            <person name="Zhao X."/>
            <person name="Zhong W.Y."/>
            <person name="Peng D.H."/>
            <person name="Ahmad S."/>
            <person name="Lan S."/>
            <person name="Zhang J.S."/>
            <person name="Tsai W.C."/>
            <person name="Van de Peer Y."/>
            <person name="Liu Z.J."/>
        </authorList>
    </citation>
    <scope>NUCLEOTIDE SEQUENCE</scope>
    <source>
        <strain evidence="2">CP</strain>
    </source>
</reference>
<organism evidence="2 3">
    <name type="scientific">Acorus calamus</name>
    <name type="common">Sweet flag</name>
    <dbReference type="NCBI Taxonomy" id="4465"/>
    <lineage>
        <taxon>Eukaryota</taxon>
        <taxon>Viridiplantae</taxon>
        <taxon>Streptophyta</taxon>
        <taxon>Embryophyta</taxon>
        <taxon>Tracheophyta</taxon>
        <taxon>Spermatophyta</taxon>
        <taxon>Magnoliopsida</taxon>
        <taxon>Liliopsida</taxon>
        <taxon>Acoraceae</taxon>
        <taxon>Acorus</taxon>
    </lineage>
</organism>
<evidence type="ECO:0000256" key="1">
    <source>
        <dbReference type="SAM" id="MobiDB-lite"/>
    </source>
</evidence>
<dbReference type="PANTHER" id="PTHR36332">
    <property type="entry name" value="STRESS RESPONSE PROTEIN"/>
    <property type="match status" value="1"/>
</dbReference>
<comment type="caution">
    <text evidence="2">The sequence shown here is derived from an EMBL/GenBank/DDBJ whole genome shotgun (WGS) entry which is preliminary data.</text>
</comment>
<sequence length="332" mass="36754">MIKRRFYKLDHGDGDADSSSSSSSDSDAAISSSESESEDEVLAVKEEENPSSASSSSGYESEESSGDEVDHDSSVVPVHEEEEDTRSGAKYIKASKFVCETQVEADEKKLSNTVKAAITKDPALPDFILKCKSVFKCRLCPSVVLLNEGTLKDHLTSKRHACSKKLLDQGKLKVTLNSDGEIEEEQETHAERHARTVALAKAIKDKESTAPKKKNKGRQRQRERLKKTKYADPDDGKAKKRQKKLCNPTTPAPQGSPSTSAFGDCDFFVDVEPDEEGIFGGGFPFIISFAAQIYLQWIEGTYFYPKAFEDERQDPALPPCEPSFECETSQWT</sequence>
<dbReference type="EMBL" id="JAUJYO010000003">
    <property type="protein sequence ID" value="KAK1321222.1"/>
    <property type="molecule type" value="Genomic_DNA"/>
</dbReference>
<evidence type="ECO:0000313" key="3">
    <source>
        <dbReference type="Proteomes" id="UP001180020"/>
    </source>
</evidence>
<feature type="compositionally biased region" description="Low complexity" evidence="1">
    <location>
        <begin position="50"/>
        <end position="59"/>
    </location>
</feature>
<proteinExistence type="predicted"/>
<dbReference type="Proteomes" id="UP001180020">
    <property type="component" value="Unassembled WGS sequence"/>
</dbReference>
<name>A0AAV9F6A2_ACOCL</name>